<evidence type="ECO:0000313" key="11">
    <source>
        <dbReference type="EMBL" id="XAY03256.1"/>
    </source>
</evidence>
<evidence type="ECO:0000256" key="6">
    <source>
        <dbReference type="ARBA" id="ARBA00022692"/>
    </source>
</evidence>
<keyword evidence="4 10" id="KW-1003">Cell membrane</keyword>
<dbReference type="Pfam" id="PF03748">
    <property type="entry name" value="FliL"/>
    <property type="match status" value="1"/>
</dbReference>
<dbReference type="GO" id="GO:0071973">
    <property type="term" value="P:bacterial-type flagellum-dependent cell motility"/>
    <property type="evidence" value="ECO:0007669"/>
    <property type="project" value="InterPro"/>
</dbReference>
<name>A0AAU7ANV2_9ACTN</name>
<organism evidence="11">
    <name type="scientific">Paraconexibacter sp. AEG42_29</name>
    <dbReference type="NCBI Taxonomy" id="2997339"/>
    <lineage>
        <taxon>Bacteria</taxon>
        <taxon>Bacillati</taxon>
        <taxon>Actinomycetota</taxon>
        <taxon>Thermoleophilia</taxon>
        <taxon>Solirubrobacterales</taxon>
        <taxon>Paraconexibacteraceae</taxon>
        <taxon>Paraconexibacter</taxon>
    </lineage>
</organism>
<reference evidence="11" key="1">
    <citation type="submission" date="2022-12" db="EMBL/GenBank/DDBJ databases">
        <title>Paraconexibacter alkalitolerans sp. nov. and Baekduia alba sp. nov., isolated from soil and emended description of the genera Paraconexibacter (Chun et al., 2020) and Baekduia (An et al., 2020).</title>
        <authorList>
            <person name="Vieira S."/>
            <person name="Huber K.J."/>
            <person name="Geppert A."/>
            <person name="Wolf J."/>
            <person name="Neumann-Schaal M."/>
            <person name="Muesken M."/>
            <person name="Overmann J."/>
        </authorList>
    </citation>
    <scope>NUCLEOTIDE SEQUENCE</scope>
    <source>
        <strain evidence="11">AEG42_29</strain>
    </source>
</reference>
<dbReference type="InterPro" id="IPR005503">
    <property type="entry name" value="FliL"/>
</dbReference>
<keyword evidence="5 10" id="KW-0145">Chemotaxis</keyword>
<evidence type="ECO:0000256" key="8">
    <source>
        <dbReference type="ARBA" id="ARBA00022989"/>
    </source>
</evidence>
<keyword evidence="7 10" id="KW-0283">Flagellar rotation</keyword>
<gene>
    <name evidence="11" type="ORF">DSM112329_00068</name>
</gene>
<evidence type="ECO:0000256" key="1">
    <source>
        <dbReference type="ARBA" id="ARBA00002254"/>
    </source>
</evidence>
<keyword evidence="8" id="KW-1133">Transmembrane helix</keyword>
<keyword evidence="9 10" id="KW-0472">Membrane</keyword>
<comment type="subcellular location">
    <subcellularLocation>
        <location evidence="2">Cell membrane</location>
        <topology evidence="2">Single-pass membrane protein</topology>
    </subcellularLocation>
</comment>
<evidence type="ECO:0000256" key="3">
    <source>
        <dbReference type="ARBA" id="ARBA00008281"/>
    </source>
</evidence>
<evidence type="ECO:0000256" key="10">
    <source>
        <dbReference type="RuleBase" id="RU364125"/>
    </source>
</evidence>
<dbReference type="RefSeq" id="WP_354699810.1">
    <property type="nucleotide sequence ID" value="NZ_CP114014.1"/>
</dbReference>
<dbReference type="GO" id="GO:0009425">
    <property type="term" value="C:bacterial-type flagellum basal body"/>
    <property type="evidence" value="ECO:0007669"/>
    <property type="project" value="InterPro"/>
</dbReference>
<dbReference type="EMBL" id="CP114014">
    <property type="protein sequence ID" value="XAY03256.1"/>
    <property type="molecule type" value="Genomic_DNA"/>
</dbReference>
<dbReference type="KEGG" id="parq:DSM112329_00068"/>
<evidence type="ECO:0000256" key="7">
    <source>
        <dbReference type="ARBA" id="ARBA00022779"/>
    </source>
</evidence>
<evidence type="ECO:0000256" key="5">
    <source>
        <dbReference type="ARBA" id="ARBA00022500"/>
    </source>
</evidence>
<evidence type="ECO:0000256" key="4">
    <source>
        <dbReference type="ARBA" id="ARBA00022475"/>
    </source>
</evidence>
<sequence length="148" mass="16055">MKSKIKIIIPLVLVLFGGVYKFALAKPPVLPKPKIAGEVYVLPKDFLLNLKDGKYAKLGVGLVFHHGFTSAPAAGGHGAPVAPPEGYGILPQEAVVRDIVTDVVTTSTAHDLTTRKGREHLKERILKRLHKHTDVQAEEVLLTDIAVQ</sequence>
<comment type="similarity">
    <text evidence="3 10">Belongs to the FliL family.</text>
</comment>
<protein>
    <recommendedName>
        <fullName evidence="10">Flagellar protein FliL</fullName>
    </recommendedName>
</protein>
<evidence type="ECO:0000256" key="2">
    <source>
        <dbReference type="ARBA" id="ARBA00004162"/>
    </source>
</evidence>
<keyword evidence="6" id="KW-0812">Transmembrane</keyword>
<evidence type="ECO:0000256" key="9">
    <source>
        <dbReference type="ARBA" id="ARBA00023136"/>
    </source>
</evidence>
<dbReference type="GO" id="GO:0006935">
    <property type="term" value="P:chemotaxis"/>
    <property type="evidence" value="ECO:0007669"/>
    <property type="project" value="UniProtKB-KW"/>
</dbReference>
<dbReference type="AlphaFoldDB" id="A0AAU7ANV2"/>
<proteinExistence type="inferred from homology"/>
<dbReference type="GO" id="GO:0005886">
    <property type="term" value="C:plasma membrane"/>
    <property type="evidence" value="ECO:0007669"/>
    <property type="project" value="UniProtKB-SubCell"/>
</dbReference>
<accession>A0AAU7ANV2</accession>
<comment type="function">
    <text evidence="1 10">Controls the rotational direction of flagella during chemotaxis.</text>
</comment>